<dbReference type="PANTHER" id="PTHR20882:SF14">
    <property type="entry name" value="CYTOPLASMIC TRNA 2-THIOLATION PROTEIN 2"/>
    <property type="match status" value="1"/>
</dbReference>
<accession>A0AAD3TFT3</accession>
<evidence type="ECO:0000256" key="2">
    <source>
        <dbReference type="ARBA" id="ARBA00022694"/>
    </source>
</evidence>
<dbReference type="AlphaFoldDB" id="A0AAD3TFT3"/>
<dbReference type="EMBL" id="BSYO01000034">
    <property type="protein sequence ID" value="GMH28354.1"/>
    <property type="molecule type" value="Genomic_DNA"/>
</dbReference>
<keyword evidence="1" id="KW-0963">Cytoplasm</keyword>
<dbReference type="InterPro" id="IPR019407">
    <property type="entry name" value="CTU2"/>
</dbReference>
<dbReference type="Proteomes" id="UP001279734">
    <property type="component" value="Unassembled WGS sequence"/>
</dbReference>
<feature type="region of interest" description="Disordered" evidence="3">
    <location>
        <begin position="41"/>
        <end position="65"/>
    </location>
</feature>
<reference evidence="4" key="1">
    <citation type="submission" date="2023-05" db="EMBL/GenBank/DDBJ databases">
        <title>Nepenthes gracilis genome sequencing.</title>
        <authorList>
            <person name="Fukushima K."/>
        </authorList>
    </citation>
    <scope>NUCLEOTIDE SEQUENCE</scope>
    <source>
        <strain evidence="4">SING2019-196</strain>
    </source>
</reference>
<feature type="compositionally biased region" description="Basic residues" evidence="3">
    <location>
        <begin position="45"/>
        <end position="55"/>
    </location>
</feature>
<evidence type="ECO:0000313" key="4">
    <source>
        <dbReference type="EMBL" id="GMH28354.1"/>
    </source>
</evidence>
<evidence type="ECO:0000256" key="1">
    <source>
        <dbReference type="ARBA" id="ARBA00022490"/>
    </source>
</evidence>
<organism evidence="4 5">
    <name type="scientific">Nepenthes gracilis</name>
    <name type="common">Slender pitcher plant</name>
    <dbReference type="NCBI Taxonomy" id="150966"/>
    <lineage>
        <taxon>Eukaryota</taxon>
        <taxon>Viridiplantae</taxon>
        <taxon>Streptophyta</taxon>
        <taxon>Embryophyta</taxon>
        <taxon>Tracheophyta</taxon>
        <taxon>Spermatophyta</taxon>
        <taxon>Magnoliopsida</taxon>
        <taxon>eudicotyledons</taxon>
        <taxon>Gunneridae</taxon>
        <taxon>Pentapetalae</taxon>
        <taxon>Caryophyllales</taxon>
        <taxon>Nepenthaceae</taxon>
        <taxon>Nepenthes</taxon>
    </lineage>
</organism>
<comment type="caution">
    <text evidence="4">The sequence shown here is derived from an EMBL/GenBank/DDBJ whole genome shotgun (WGS) entry which is preliminary data.</text>
</comment>
<gene>
    <name evidence="4" type="ORF">Nepgr_030197</name>
</gene>
<keyword evidence="2" id="KW-0819">tRNA processing</keyword>
<evidence type="ECO:0000256" key="3">
    <source>
        <dbReference type="SAM" id="MobiDB-lite"/>
    </source>
</evidence>
<dbReference type="GO" id="GO:0000049">
    <property type="term" value="F:tRNA binding"/>
    <property type="evidence" value="ECO:0007669"/>
    <property type="project" value="InterPro"/>
</dbReference>
<evidence type="ECO:0000313" key="5">
    <source>
        <dbReference type="Proteomes" id="UP001279734"/>
    </source>
</evidence>
<sequence length="154" mass="17196">MVSSFVTLLQKENPAREFTIVRTAGKLTPFNFNKLPDLDDSKARSASRRHQKKFNLKGDESTPPESFCPLCNSPLDKTDLLSFGGSATGRLPDNIAAYCCSSCRFQILPDDPSAMEHFYSLLPNSISQAKFRSSSNHKWLINQIEGFTLSDTED</sequence>
<protein>
    <submittedName>
        <fullName evidence="4">Uncharacterized protein</fullName>
    </submittedName>
</protein>
<name>A0AAD3TFT3_NEPGR</name>
<dbReference type="GO" id="GO:0002143">
    <property type="term" value="P:tRNA wobble position uridine thiolation"/>
    <property type="evidence" value="ECO:0007669"/>
    <property type="project" value="TreeGrafter"/>
</dbReference>
<keyword evidence="5" id="KW-1185">Reference proteome</keyword>
<dbReference type="GO" id="GO:0005829">
    <property type="term" value="C:cytosol"/>
    <property type="evidence" value="ECO:0007669"/>
    <property type="project" value="TreeGrafter"/>
</dbReference>
<dbReference type="GO" id="GO:0016783">
    <property type="term" value="F:sulfurtransferase activity"/>
    <property type="evidence" value="ECO:0007669"/>
    <property type="project" value="TreeGrafter"/>
</dbReference>
<dbReference type="PANTHER" id="PTHR20882">
    <property type="entry name" value="CYTOPLASMIC TRNA 2-THIOLATION PROTEIN 2"/>
    <property type="match status" value="1"/>
</dbReference>
<proteinExistence type="predicted"/>